<organism evidence="1 2">
    <name type="scientific">Clathrus columnatus</name>
    <dbReference type="NCBI Taxonomy" id="1419009"/>
    <lineage>
        <taxon>Eukaryota</taxon>
        <taxon>Fungi</taxon>
        <taxon>Dikarya</taxon>
        <taxon>Basidiomycota</taxon>
        <taxon>Agaricomycotina</taxon>
        <taxon>Agaricomycetes</taxon>
        <taxon>Phallomycetidae</taxon>
        <taxon>Phallales</taxon>
        <taxon>Clathraceae</taxon>
        <taxon>Clathrus</taxon>
    </lineage>
</organism>
<dbReference type="Pfam" id="PF01535">
    <property type="entry name" value="PPR"/>
    <property type="match status" value="1"/>
</dbReference>
<dbReference type="Gene3D" id="1.25.40.10">
    <property type="entry name" value="Tetratricopeptide repeat domain"/>
    <property type="match status" value="1"/>
</dbReference>
<dbReference type="PANTHER" id="PTHR47934">
    <property type="entry name" value="PENTATRICOPEPTIDE REPEAT-CONTAINING PROTEIN PET309, MITOCHONDRIAL"/>
    <property type="match status" value="1"/>
</dbReference>
<dbReference type="AlphaFoldDB" id="A0AAV5A9J9"/>
<evidence type="ECO:0000313" key="1">
    <source>
        <dbReference type="EMBL" id="GJJ09605.1"/>
    </source>
</evidence>
<dbReference type="InterPro" id="IPR011990">
    <property type="entry name" value="TPR-like_helical_dom_sf"/>
</dbReference>
<dbReference type="EMBL" id="BPWL01000004">
    <property type="protein sequence ID" value="GJJ09605.1"/>
    <property type="molecule type" value="Genomic_DNA"/>
</dbReference>
<reference evidence="1" key="1">
    <citation type="submission" date="2021-10" db="EMBL/GenBank/DDBJ databases">
        <title>De novo Genome Assembly of Clathrus columnatus (Basidiomycota, Fungi) Using Illumina and Nanopore Sequence Data.</title>
        <authorList>
            <person name="Ogiso-Tanaka E."/>
            <person name="Itagaki H."/>
            <person name="Hosoya T."/>
            <person name="Hosaka K."/>
        </authorList>
    </citation>
    <scope>NUCLEOTIDE SEQUENCE</scope>
    <source>
        <strain evidence="1">MO-923</strain>
    </source>
</reference>
<accession>A0AAV5A9J9</accession>
<sequence>MRIRTSRIFIHKPSSVVIRKVFRSLTYNSSTYALVSRHHPDLPTSVSAEEPEHTPKSISFPSNVSQLALKLEQTLEGNLFPRFPEVYTSFRLLALSYARNTRIPTTPPTTLFTSPNNFYDKARTRLCQNPSKEYAALHDMMYNDAFVIFGDNLPLEHPLVFAIELFEFLLNRNAIHTAQNTFEHIGHLVDIYPTDFSTVLSPERMDNWIKSLLSNSDSNAISLLQHMVFSLPRYVRIQPNRRHHHHVLKALLQANQPGRAWCWLETMQFQNHTSAERGKRHWWTKLSHLPWFNSEGSIPQSSSIEWITTQTQDYDLFLTYFAKRGDFLSTQLVIKQMFILGAPVLPGWRSWHLYLLAAVSCSKPSIATVSAVIMAMSKTRVNLSLSTLQLLSGRGELGSWIPNDILFLLRSAESVTKTETTQEILRDLLPEIKSEPMNIEAQNNIEVKLPPHLKQVSPNEHMVSNSPVDLYSFQLDATKEGPLVDIFPSGEEFGLLHDSSESSAAFEKTENLNLDSAASTNSANVPPIEEALSESFQMHKDVDIEKHRRSLLKMAETPNTVNTMRSFNAYIDLPGARRLDIELGSALVRGLCRNVLKAASKRNVFQAVKAYRDLLATNLDPNTPSFFSHSSEQMKIDPTKEWKYIFYTLLRNLTAQSPASSSRAEALETQERCVADMLFLLTEMKNRSVPLDPRLIAPIVLLRWRSIGSHKDAFQYYTSFIAEIEPSTSPDAAMNSDIMDISSFRSILNTFGQLSFPSAPVTPARLWCALLSHMRARGYTPTNKDYTLYLSNIISKRVSPLSLRYTTLGMDPPEEEEILIKSMHDSLKFLHRQITIDINFTPDAMLLNNLMNGFQRVGAFDDALKVFNLSWLTGKIDIVTPNIMFDACGHAKRPFEAYVIWNMLIRRGWKFDKRTLDTWVECLCRLGYVDQACSFVCLYMGKDHGKYETIGDTKPDVNTCLIVLKLSWNVGQSLQVKEKLKSHLPHIWNELSAKYM</sequence>
<dbReference type="GO" id="GO:0006396">
    <property type="term" value="P:RNA processing"/>
    <property type="evidence" value="ECO:0007669"/>
    <property type="project" value="TreeGrafter"/>
</dbReference>
<dbReference type="GO" id="GO:0003729">
    <property type="term" value="F:mRNA binding"/>
    <property type="evidence" value="ECO:0007669"/>
    <property type="project" value="TreeGrafter"/>
</dbReference>
<dbReference type="PANTHER" id="PTHR47934:SF6">
    <property type="entry name" value="MITOCHONDRIAL GROUP I INTRON SPLICING FACTOR CCM1-RELATED"/>
    <property type="match status" value="1"/>
</dbReference>
<protein>
    <submittedName>
        <fullName evidence="1">Uncharacterized protein</fullName>
    </submittedName>
</protein>
<dbReference type="GO" id="GO:0007005">
    <property type="term" value="P:mitochondrion organization"/>
    <property type="evidence" value="ECO:0007669"/>
    <property type="project" value="TreeGrafter"/>
</dbReference>
<dbReference type="InterPro" id="IPR051114">
    <property type="entry name" value="Mito_RNA_Proc_CCM1"/>
</dbReference>
<proteinExistence type="predicted"/>
<evidence type="ECO:0000313" key="2">
    <source>
        <dbReference type="Proteomes" id="UP001050691"/>
    </source>
</evidence>
<keyword evidence="2" id="KW-1185">Reference proteome</keyword>
<comment type="caution">
    <text evidence="1">The sequence shown here is derived from an EMBL/GenBank/DDBJ whole genome shotgun (WGS) entry which is preliminary data.</text>
</comment>
<gene>
    <name evidence="1" type="ORF">Clacol_003828</name>
</gene>
<dbReference type="InterPro" id="IPR002885">
    <property type="entry name" value="PPR_rpt"/>
</dbReference>
<dbReference type="Proteomes" id="UP001050691">
    <property type="component" value="Unassembled WGS sequence"/>
</dbReference>
<name>A0AAV5A9J9_9AGAM</name>
<dbReference type="GO" id="GO:0005739">
    <property type="term" value="C:mitochondrion"/>
    <property type="evidence" value="ECO:0007669"/>
    <property type="project" value="TreeGrafter"/>
</dbReference>